<organism evidence="2 3">
    <name type="scientific">Catenaria anguillulae PL171</name>
    <dbReference type="NCBI Taxonomy" id="765915"/>
    <lineage>
        <taxon>Eukaryota</taxon>
        <taxon>Fungi</taxon>
        <taxon>Fungi incertae sedis</taxon>
        <taxon>Blastocladiomycota</taxon>
        <taxon>Blastocladiomycetes</taxon>
        <taxon>Blastocladiales</taxon>
        <taxon>Catenariaceae</taxon>
        <taxon>Catenaria</taxon>
    </lineage>
</organism>
<feature type="non-terminal residue" evidence="2">
    <location>
        <position position="202"/>
    </location>
</feature>
<comment type="caution">
    <text evidence="2">The sequence shown here is derived from an EMBL/GenBank/DDBJ whole genome shotgun (WGS) entry which is preliminary data.</text>
</comment>
<evidence type="ECO:0000313" key="2">
    <source>
        <dbReference type="EMBL" id="ORZ39198.1"/>
    </source>
</evidence>
<name>A0A1Y2HX71_9FUNG</name>
<reference evidence="2 3" key="1">
    <citation type="submission" date="2016-07" db="EMBL/GenBank/DDBJ databases">
        <title>Pervasive Adenine N6-methylation of Active Genes in Fungi.</title>
        <authorList>
            <consortium name="DOE Joint Genome Institute"/>
            <person name="Mondo S.J."/>
            <person name="Dannebaum R.O."/>
            <person name="Kuo R.C."/>
            <person name="Labutti K."/>
            <person name="Haridas S."/>
            <person name="Kuo A."/>
            <person name="Salamov A."/>
            <person name="Ahrendt S.R."/>
            <person name="Lipzen A."/>
            <person name="Sullivan W."/>
            <person name="Andreopoulos W.B."/>
            <person name="Clum A."/>
            <person name="Lindquist E."/>
            <person name="Daum C."/>
            <person name="Ramamoorthy G.K."/>
            <person name="Gryganskyi A."/>
            <person name="Culley D."/>
            <person name="Magnuson J.K."/>
            <person name="James T.Y."/>
            <person name="O'Malley M.A."/>
            <person name="Stajich J.E."/>
            <person name="Spatafora J.W."/>
            <person name="Visel A."/>
            <person name="Grigoriev I.V."/>
        </authorList>
    </citation>
    <scope>NUCLEOTIDE SEQUENCE [LARGE SCALE GENOMIC DNA]</scope>
    <source>
        <strain evidence="2 3">PL171</strain>
    </source>
</reference>
<keyword evidence="1" id="KW-0472">Membrane</keyword>
<feature type="transmembrane region" description="Helical" evidence="1">
    <location>
        <begin position="20"/>
        <end position="44"/>
    </location>
</feature>
<dbReference type="AlphaFoldDB" id="A0A1Y2HX71"/>
<keyword evidence="3" id="KW-1185">Reference proteome</keyword>
<keyword evidence="1" id="KW-0812">Transmembrane</keyword>
<protein>
    <submittedName>
        <fullName evidence="2">Uncharacterized protein</fullName>
    </submittedName>
</protein>
<feature type="transmembrane region" description="Helical" evidence="1">
    <location>
        <begin position="74"/>
        <end position="92"/>
    </location>
</feature>
<feature type="transmembrane region" description="Helical" evidence="1">
    <location>
        <begin position="104"/>
        <end position="123"/>
    </location>
</feature>
<sequence>MSTQRHPLMVGPRLPPLTVWTWRLVLVLLVINWLFDIAFLAVVAPTLFGDPSASNSILKKVQPSSLRAFVKSRAGLWLSDTLLSIAVILALAMNRNASMYAAIAYWRIVLTSAALATDLAAINGKLPDVVLDPKIVSAVHLIAYDASLGVIVFLMLLIAPPKTPLANPSYAASARTLRSYPNLPATGVSDSYASPATARKSN</sequence>
<proteinExistence type="predicted"/>
<accession>A0A1Y2HX71</accession>
<evidence type="ECO:0000256" key="1">
    <source>
        <dbReference type="SAM" id="Phobius"/>
    </source>
</evidence>
<evidence type="ECO:0000313" key="3">
    <source>
        <dbReference type="Proteomes" id="UP000193411"/>
    </source>
</evidence>
<keyword evidence="1" id="KW-1133">Transmembrane helix</keyword>
<feature type="transmembrane region" description="Helical" evidence="1">
    <location>
        <begin position="135"/>
        <end position="159"/>
    </location>
</feature>
<gene>
    <name evidence="2" type="ORF">BCR44DRAFT_1482966</name>
</gene>
<dbReference type="EMBL" id="MCFL01000006">
    <property type="protein sequence ID" value="ORZ39198.1"/>
    <property type="molecule type" value="Genomic_DNA"/>
</dbReference>
<dbReference type="Proteomes" id="UP000193411">
    <property type="component" value="Unassembled WGS sequence"/>
</dbReference>